<evidence type="ECO:0000313" key="1">
    <source>
        <dbReference type="EMBL" id="KAH9482582.1"/>
    </source>
</evidence>
<sequence length="635" mass="71652">MRHLPHAIPMTSSSTNVIGVTTFTTPVRPARPIGTVKLKNHQTQESALFLEEVAFTAYYPAEVDGSSQKGVSWFLRPLRESLHGFAAFLGAREWLLWPIVYLFGAFVKIPAYPNAPLLSTRQTEDFTQWPLVIFSHGLGAGRTAYSQYCCRLAASGKVVLAVEHRDGTGTVCMRRSWNAEGKSEPRKLFYLRETDVHLEDTDTIDTHPIPLRGQQLAFRHHEIYITYSSFCRFIQQDSTLEFDTIDGSPYAQHRWSELNNAGQSLIRYDNDVVLAGHSFGGCTVLSILSTRPYDGYTSIPVERAVILDPWLEPLPSPGPVPLPNDIADAYCPKPAEKTVKSSDDIVSTSSSADSEFKKPHPSILVINSETFTLWKDHYTRLKDVIAGWEPQGDRILTIVGSEHVSFSDFPVLPILRKKNARLILDTITQLSLSFLGGTLEETLHVVPTVPMETTVMGLRKDELHIIFSTNYYFKSLTSTTTMNIRVMRVEDMMGMQACNLQNLPENYTMKYYMYHAMTWPSISYVAEDHKGRIVGYILAKMDEESLEPGKEPQGHVTSISVLRSYRRLGLAKKLMLQSQEAMSKVYRARYVSLHVRKSNRAALGLYRDTLGFTVKDIEKGYYADGEDAYSMRLSL</sequence>
<gene>
    <name evidence="1" type="ORF">JR316_0004682</name>
</gene>
<reference evidence="1" key="1">
    <citation type="submission" date="2021-10" db="EMBL/GenBank/DDBJ databases">
        <title>Psilocybe cubensis genome.</title>
        <authorList>
            <person name="Mckernan K.J."/>
            <person name="Crawford S."/>
            <person name="Trippe A."/>
            <person name="Kane L.T."/>
            <person name="Mclaughlin S."/>
        </authorList>
    </citation>
    <scope>NUCLEOTIDE SEQUENCE</scope>
    <source>
        <strain evidence="1">MGC-MH-2018</strain>
    </source>
</reference>
<dbReference type="EMBL" id="JAFIQS020000004">
    <property type="protein sequence ID" value="KAH9482582.1"/>
    <property type="molecule type" value="Genomic_DNA"/>
</dbReference>
<proteinExistence type="predicted"/>
<protein>
    <submittedName>
        <fullName evidence="1">N-terminal acetyltransferase A complex catalytic subunit ard1</fullName>
    </submittedName>
</protein>
<name>A0ACB8H4L1_PSICU</name>
<organism evidence="1 2">
    <name type="scientific">Psilocybe cubensis</name>
    <name type="common">Psychedelic mushroom</name>
    <name type="synonym">Stropharia cubensis</name>
    <dbReference type="NCBI Taxonomy" id="181762"/>
    <lineage>
        <taxon>Eukaryota</taxon>
        <taxon>Fungi</taxon>
        <taxon>Dikarya</taxon>
        <taxon>Basidiomycota</taxon>
        <taxon>Agaricomycotina</taxon>
        <taxon>Agaricomycetes</taxon>
        <taxon>Agaricomycetidae</taxon>
        <taxon>Agaricales</taxon>
        <taxon>Agaricineae</taxon>
        <taxon>Strophariaceae</taxon>
        <taxon>Psilocybe</taxon>
    </lineage>
</organism>
<accession>A0ACB8H4L1</accession>
<evidence type="ECO:0000313" key="2">
    <source>
        <dbReference type="Proteomes" id="UP000664032"/>
    </source>
</evidence>
<comment type="caution">
    <text evidence="1">The sequence shown here is derived from an EMBL/GenBank/DDBJ whole genome shotgun (WGS) entry which is preliminary data.</text>
</comment>
<dbReference type="Proteomes" id="UP000664032">
    <property type="component" value="Unassembled WGS sequence"/>
</dbReference>
<keyword evidence="2" id="KW-1185">Reference proteome</keyword>